<accession>A0A2T6BM63</accession>
<keyword evidence="6" id="KW-0812">Transmembrane</keyword>
<reference evidence="8 9" key="1">
    <citation type="submission" date="2018-04" db="EMBL/GenBank/DDBJ databases">
        <title>Genomic Encyclopedia of Archaeal and Bacterial Type Strains, Phase II (KMG-II): from individual species to whole genera.</title>
        <authorList>
            <person name="Goeker M."/>
        </authorList>
    </citation>
    <scope>NUCLEOTIDE SEQUENCE [LARGE SCALE GENOMIC DNA]</scope>
    <source>
        <strain evidence="8 9">DSM 100977</strain>
    </source>
</reference>
<evidence type="ECO:0000256" key="5">
    <source>
        <dbReference type="ARBA" id="ARBA00048427"/>
    </source>
</evidence>
<dbReference type="SMART" id="SM00563">
    <property type="entry name" value="PlsC"/>
    <property type="match status" value="1"/>
</dbReference>
<evidence type="ECO:0000256" key="2">
    <source>
        <dbReference type="ARBA" id="ARBA00004765"/>
    </source>
</evidence>
<sequence>MFTTVELPVWALILMGLLAAVTAASHFLFPSVRWFFRRRAERVVARLNTRLARPIQPFKLARRHDMIQNVLYDPDVIRAVNDYADQMGVPDNVAFETAQRYAREIVPSFSATVYFGLGTRLAKWLSRTLYRVRVVNPNATEMGRIDPQATVVFIMNHRSNMDYVLVTYLAARDSALSYAVGEWARVWPLRPLIKMMGGYFIRRKSLNPLYRKVLARYVQLSAREGVAQAVFPEGGLSRTGALGKPKLGLISYILDGFHPDRQRDVVFVPVGLNYDRVLEDRVLVAAAGDKQARFKFRISTLIRYVARHLGQRLTGRFHRLGFAAVAYGHPLSLREFLEEERADPAQELGDALMARVARVVPILPVPVVATYLTEAGGTLARAEIEARFAEDVAVFREARLELCLPQGDGADSIASRAVDEALRMLEVRGLVEVSADKIVQVTDKAPEVLDYYAASIAHIRERISRESGAT</sequence>
<comment type="subcellular location">
    <subcellularLocation>
        <location evidence="1">Endomembrane system</location>
        <topology evidence="1">Peripheral membrane protein</topology>
    </subcellularLocation>
</comment>
<dbReference type="UniPathway" id="UPA00557">
    <property type="reaction ID" value="UER00612"/>
</dbReference>
<evidence type="ECO:0000313" key="8">
    <source>
        <dbReference type="EMBL" id="PTX57145.1"/>
    </source>
</evidence>
<name>A0A2T6BM63_9RHOB</name>
<dbReference type="PANTHER" id="PTHR12563">
    <property type="entry name" value="GLYCEROL-3-PHOSPHATE ACYLTRANSFERASE"/>
    <property type="match status" value="1"/>
</dbReference>
<protein>
    <recommendedName>
        <fullName evidence="4">Glycerol-3-phosphate acyltransferase</fullName>
        <ecNumber evidence="3">2.3.1.15</ecNumber>
    </recommendedName>
</protein>
<comment type="catalytic activity">
    <reaction evidence="5">
        <text>sn-glycerol 3-phosphate + an acyl-CoA = a 1-acyl-sn-glycero-3-phosphate + CoA</text>
        <dbReference type="Rhea" id="RHEA:15325"/>
        <dbReference type="ChEBI" id="CHEBI:57287"/>
        <dbReference type="ChEBI" id="CHEBI:57597"/>
        <dbReference type="ChEBI" id="CHEBI:57970"/>
        <dbReference type="ChEBI" id="CHEBI:58342"/>
        <dbReference type="EC" id="2.3.1.15"/>
    </reaction>
</comment>
<dbReference type="GO" id="GO:0004366">
    <property type="term" value="F:glycerol-3-phosphate O-acyltransferase activity"/>
    <property type="evidence" value="ECO:0007669"/>
    <property type="project" value="UniProtKB-EC"/>
</dbReference>
<dbReference type="RefSeq" id="WP_107845272.1">
    <property type="nucleotide sequence ID" value="NZ_QBKS01000001.1"/>
</dbReference>
<dbReference type="SUPFAM" id="SSF69593">
    <property type="entry name" value="Glycerol-3-phosphate (1)-acyltransferase"/>
    <property type="match status" value="1"/>
</dbReference>
<dbReference type="InterPro" id="IPR045520">
    <property type="entry name" value="GPAT/DHAPAT_C"/>
</dbReference>
<feature type="transmembrane region" description="Helical" evidence="6">
    <location>
        <begin position="12"/>
        <end position="36"/>
    </location>
</feature>
<evidence type="ECO:0000256" key="6">
    <source>
        <dbReference type="SAM" id="Phobius"/>
    </source>
</evidence>
<dbReference type="EC" id="2.3.1.15" evidence="3"/>
<gene>
    <name evidence="8" type="ORF">C8N43_1811</name>
</gene>
<dbReference type="Pfam" id="PF19277">
    <property type="entry name" value="GPAT_C"/>
    <property type="match status" value="1"/>
</dbReference>
<dbReference type="EMBL" id="QBKS01000001">
    <property type="protein sequence ID" value="PTX57145.1"/>
    <property type="molecule type" value="Genomic_DNA"/>
</dbReference>
<keyword evidence="8" id="KW-0012">Acyltransferase</keyword>
<dbReference type="AlphaFoldDB" id="A0A2T6BM63"/>
<comment type="caution">
    <text evidence="8">The sequence shown here is derived from an EMBL/GenBank/DDBJ whole genome shotgun (WGS) entry which is preliminary data.</text>
</comment>
<dbReference type="Proteomes" id="UP000243978">
    <property type="component" value="Unassembled WGS sequence"/>
</dbReference>
<dbReference type="GO" id="GO:0012505">
    <property type="term" value="C:endomembrane system"/>
    <property type="evidence" value="ECO:0007669"/>
    <property type="project" value="UniProtKB-SubCell"/>
</dbReference>
<organism evidence="8 9">
    <name type="scientific">Litoreibacter ponti</name>
    <dbReference type="NCBI Taxonomy" id="1510457"/>
    <lineage>
        <taxon>Bacteria</taxon>
        <taxon>Pseudomonadati</taxon>
        <taxon>Pseudomonadota</taxon>
        <taxon>Alphaproteobacteria</taxon>
        <taxon>Rhodobacterales</taxon>
        <taxon>Roseobacteraceae</taxon>
        <taxon>Litoreibacter</taxon>
    </lineage>
</organism>
<proteinExistence type="predicted"/>
<evidence type="ECO:0000259" key="7">
    <source>
        <dbReference type="SMART" id="SM00563"/>
    </source>
</evidence>
<dbReference type="InterPro" id="IPR022284">
    <property type="entry name" value="GPAT/DHAPAT"/>
</dbReference>
<keyword evidence="9" id="KW-1185">Reference proteome</keyword>
<dbReference type="InterPro" id="IPR002123">
    <property type="entry name" value="Plipid/glycerol_acylTrfase"/>
</dbReference>
<evidence type="ECO:0000256" key="3">
    <source>
        <dbReference type="ARBA" id="ARBA00013113"/>
    </source>
</evidence>
<evidence type="ECO:0000256" key="4">
    <source>
        <dbReference type="ARBA" id="ARBA00013432"/>
    </source>
</evidence>
<keyword evidence="6" id="KW-0472">Membrane</keyword>
<dbReference type="PANTHER" id="PTHR12563:SF17">
    <property type="entry name" value="DIHYDROXYACETONE PHOSPHATE ACYLTRANSFERASE"/>
    <property type="match status" value="1"/>
</dbReference>
<feature type="domain" description="Phospholipid/glycerol acyltransferase" evidence="7">
    <location>
        <begin position="151"/>
        <end position="275"/>
    </location>
</feature>
<keyword evidence="6" id="KW-1133">Transmembrane helix</keyword>
<dbReference type="OrthoDB" id="335193at2"/>
<evidence type="ECO:0000256" key="1">
    <source>
        <dbReference type="ARBA" id="ARBA00004184"/>
    </source>
</evidence>
<comment type="pathway">
    <text evidence="2">Phospholipid metabolism; CDP-diacylglycerol biosynthesis; CDP-diacylglycerol from sn-glycerol 3-phosphate: step 1/3.</text>
</comment>
<dbReference type="Pfam" id="PF01553">
    <property type="entry name" value="Acyltransferase"/>
    <property type="match status" value="1"/>
</dbReference>
<dbReference type="GO" id="GO:0016024">
    <property type="term" value="P:CDP-diacylglycerol biosynthetic process"/>
    <property type="evidence" value="ECO:0007669"/>
    <property type="project" value="UniProtKB-UniPathway"/>
</dbReference>
<evidence type="ECO:0000313" key="9">
    <source>
        <dbReference type="Proteomes" id="UP000243978"/>
    </source>
</evidence>
<keyword evidence="8" id="KW-0808">Transferase</keyword>